<sequence>MLALDYLQSGGSSDSFNLGNDTGFSVREIIGIAEKVTGRVITATETMRREGVTEVLISSSRKAHDILGWRPQFAELETIIGTAWNWHQKHSDKHYH</sequence>
<name>E1YA69_9BACT</name>
<dbReference type="EMBL" id="FR695866">
    <property type="protein sequence ID" value="CBX27463.1"/>
    <property type="molecule type" value="Genomic_DNA"/>
</dbReference>
<dbReference type="GO" id="GO:0033499">
    <property type="term" value="P:galactose catabolic process via UDP-galactose, Leloir pathway"/>
    <property type="evidence" value="ECO:0007669"/>
    <property type="project" value="TreeGrafter"/>
</dbReference>
<dbReference type="AlphaFoldDB" id="E1YA69"/>
<comment type="similarity">
    <text evidence="1">Belongs to the NAD(P)-dependent epimerase/dehydratase family.</text>
</comment>
<proteinExistence type="inferred from homology"/>
<organism evidence="3">
    <name type="scientific">uncultured Desulfobacterium sp</name>
    <dbReference type="NCBI Taxonomy" id="201089"/>
    <lineage>
        <taxon>Bacteria</taxon>
        <taxon>Pseudomonadati</taxon>
        <taxon>Thermodesulfobacteriota</taxon>
        <taxon>Desulfobacteria</taxon>
        <taxon>Desulfobacterales</taxon>
        <taxon>Desulfobacteriaceae</taxon>
        <taxon>Desulfobacterium</taxon>
        <taxon>environmental samples</taxon>
    </lineage>
</organism>
<evidence type="ECO:0000313" key="3">
    <source>
        <dbReference type="EMBL" id="CBX27463.1"/>
    </source>
</evidence>
<dbReference type="PANTHER" id="PTHR43725:SF53">
    <property type="entry name" value="UDP-ARABINOSE 4-EPIMERASE 1"/>
    <property type="match status" value="1"/>
</dbReference>
<dbReference type="PANTHER" id="PTHR43725">
    <property type="entry name" value="UDP-GLUCOSE 4-EPIMERASE"/>
    <property type="match status" value="1"/>
</dbReference>
<protein>
    <recommendedName>
        <fullName evidence="2">UDP-glucose 4-epimerase</fullName>
    </recommendedName>
</protein>
<accession>E1YA69</accession>
<dbReference type="Gene3D" id="3.90.25.10">
    <property type="entry name" value="UDP-galactose 4-epimerase, domain 1"/>
    <property type="match status" value="1"/>
</dbReference>
<evidence type="ECO:0000256" key="1">
    <source>
        <dbReference type="ARBA" id="ARBA00007637"/>
    </source>
</evidence>
<dbReference type="SUPFAM" id="SSF51735">
    <property type="entry name" value="NAD(P)-binding Rossmann-fold domains"/>
    <property type="match status" value="1"/>
</dbReference>
<reference evidence="3" key="1">
    <citation type="journal article" date="2011" name="Environ. Microbiol.">
        <title>Genomic insights into the metabolic potential of the polycyclic aromatic hydrocarbon degrading sulfate-reducing Deltaproteobacterium N47.</title>
        <authorList>
            <person name="Bergmann F."/>
            <person name="Selesi D."/>
            <person name="Weinmaier T."/>
            <person name="Tischler P."/>
            <person name="Rattei T."/>
            <person name="Meckenstock R.U."/>
        </authorList>
    </citation>
    <scope>NUCLEOTIDE SEQUENCE</scope>
</reference>
<evidence type="ECO:0000256" key="2">
    <source>
        <dbReference type="ARBA" id="ARBA00018569"/>
    </source>
</evidence>
<dbReference type="InterPro" id="IPR036291">
    <property type="entry name" value="NAD(P)-bd_dom_sf"/>
</dbReference>
<gene>
    <name evidence="3" type="ORF">N47_H22850</name>
</gene>